<keyword evidence="1" id="KW-0472">Membrane</keyword>
<evidence type="ECO:0000313" key="2">
    <source>
        <dbReference type="EMBL" id="MEL0654607.1"/>
    </source>
</evidence>
<evidence type="ECO:0000313" key="3">
    <source>
        <dbReference type="Proteomes" id="UP001371391"/>
    </source>
</evidence>
<gene>
    <name evidence="2" type="ORF">V6257_06190</name>
</gene>
<reference evidence="2 3" key="1">
    <citation type="submission" date="2024-02" db="EMBL/GenBank/DDBJ databases">
        <title>Bacteria isolated from the canopy kelp, Nereocystis luetkeana.</title>
        <authorList>
            <person name="Pfister C.A."/>
            <person name="Younker I.T."/>
            <person name="Light S.H."/>
        </authorList>
    </citation>
    <scope>NUCLEOTIDE SEQUENCE [LARGE SCALE GENOMIC DNA]</scope>
    <source>
        <strain evidence="2 3">TI.1.03</strain>
    </source>
</reference>
<keyword evidence="3" id="KW-1185">Reference proteome</keyword>
<protein>
    <submittedName>
        <fullName evidence="2">3-phosphoshikimate 1-carboxyvinyltransferase</fullName>
    </submittedName>
</protein>
<proteinExistence type="predicted"/>
<sequence>MSKILSDPAIRSLLNRMPDHVQDSFTDEQLTHLKVAIGARQWGNHTVDSRGVIKFFKYRYYFVLLAGRNKRRLSEKEQKIASLSHAIIISIFSFVVITIFFLFVYLIKSALGIDIFSDFSFGVWSWFKEVFK</sequence>
<keyword evidence="1" id="KW-1133">Transmembrane helix</keyword>
<keyword evidence="1" id="KW-0812">Transmembrane</keyword>
<evidence type="ECO:0000256" key="1">
    <source>
        <dbReference type="SAM" id="Phobius"/>
    </source>
</evidence>
<dbReference type="Proteomes" id="UP001371391">
    <property type="component" value="Unassembled WGS sequence"/>
</dbReference>
<feature type="transmembrane region" description="Helical" evidence="1">
    <location>
        <begin position="80"/>
        <end position="104"/>
    </location>
</feature>
<dbReference type="EMBL" id="JBAKAW010000005">
    <property type="protein sequence ID" value="MEL0654607.1"/>
    <property type="molecule type" value="Genomic_DNA"/>
</dbReference>
<accession>A0ABU9GYQ2</accession>
<name>A0ABU9GYQ2_9GAMM</name>
<organism evidence="2 3">
    <name type="scientific">Pseudoalteromonas issachenkonii</name>
    <dbReference type="NCBI Taxonomy" id="152297"/>
    <lineage>
        <taxon>Bacteria</taxon>
        <taxon>Pseudomonadati</taxon>
        <taxon>Pseudomonadota</taxon>
        <taxon>Gammaproteobacteria</taxon>
        <taxon>Alteromonadales</taxon>
        <taxon>Pseudoalteromonadaceae</taxon>
        <taxon>Pseudoalteromonas</taxon>
    </lineage>
</organism>
<comment type="caution">
    <text evidence="2">The sequence shown here is derived from an EMBL/GenBank/DDBJ whole genome shotgun (WGS) entry which is preliminary data.</text>
</comment>